<comment type="caution">
    <text evidence="1">The sequence shown here is derived from an EMBL/GenBank/DDBJ whole genome shotgun (WGS) entry which is preliminary data.</text>
</comment>
<accession>A0A0F9T4D8</accession>
<protein>
    <submittedName>
        <fullName evidence="1">Uncharacterized protein</fullName>
    </submittedName>
</protein>
<evidence type="ECO:0000313" key="1">
    <source>
        <dbReference type="EMBL" id="KKN43881.1"/>
    </source>
</evidence>
<dbReference type="AlphaFoldDB" id="A0A0F9T4D8"/>
<gene>
    <name evidence="1" type="ORF">LCGC14_0698950</name>
</gene>
<organism evidence="1">
    <name type="scientific">marine sediment metagenome</name>
    <dbReference type="NCBI Taxonomy" id="412755"/>
    <lineage>
        <taxon>unclassified sequences</taxon>
        <taxon>metagenomes</taxon>
        <taxon>ecological metagenomes</taxon>
    </lineage>
</organism>
<reference evidence="1" key="1">
    <citation type="journal article" date="2015" name="Nature">
        <title>Complex archaea that bridge the gap between prokaryotes and eukaryotes.</title>
        <authorList>
            <person name="Spang A."/>
            <person name="Saw J.H."/>
            <person name="Jorgensen S.L."/>
            <person name="Zaremba-Niedzwiedzka K."/>
            <person name="Martijn J."/>
            <person name="Lind A.E."/>
            <person name="van Eijk R."/>
            <person name="Schleper C."/>
            <person name="Guy L."/>
            <person name="Ettema T.J."/>
        </authorList>
    </citation>
    <scope>NUCLEOTIDE SEQUENCE</scope>
</reference>
<name>A0A0F9T4D8_9ZZZZ</name>
<proteinExistence type="predicted"/>
<sequence>MLVWTTDRIYWEHHTNKKTGEQNTIGLGCRCGLCGPVKDRAMPLVRFDRVRLDEQPDRGYPRVGICGNCISKAQRAIDHYTDETGMVRIGSPYDCSCCKQRVTPVVWFDTTSVQEQYICARCLVGAQKQILIEQEDLREQRKHLDCIDKQ</sequence>
<dbReference type="EMBL" id="LAZR01001483">
    <property type="protein sequence ID" value="KKN43881.1"/>
    <property type="molecule type" value="Genomic_DNA"/>
</dbReference>